<dbReference type="InParanoid" id="E3JDH6"/>
<dbReference type="InterPro" id="IPR028081">
    <property type="entry name" value="Leu-bd"/>
</dbReference>
<dbReference type="STRING" id="298654.FraEuI1c_5625"/>
<dbReference type="eggNOG" id="COG0683">
    <property type="taxonomic scope" value="Bacteria"/>
</dbReference>
<dbReference type="CDD" id="cd06341">
    <property type="entry name" value="PBP1_ABC_ligand_binding-like"/>
    <property type="match status" value="1"/>
</dbReference>
<evidence type="ECO:0000256" key="3">
    <source>
        <dbReference type="SAM" id="MobiDB-lite"/>
    </source>
</evidence>
<evidence type="ECO:0000313" key="5">
    <source>
        <dbReference type="EMBL" id="ADP83609.1"/>
    </source>
</evidence>
<dbReference type="Gene3D" id="3.40.50.2300">
    <property type="match status" value="2"/>
</dbReference>
<dbReference type="OrthoDB" id="3207575at2"/>
<evidence type="ECO:0000259" key="4">
    <source>
        <dbReference type="Pfam" id="PF13458"/>
    </source>
</evidence>
<gene>
    <name evidence="5" type="ordered locus">FraEuI1c_5625</name>
</gene>
<dbReference type="PANTHER" id="PTHR30483">
    <property type="entry name" value="LEUCINE-SPECIFIC-BINDING PROTEIN"/>
    <property type="match status" value="1"/>
</dbReference>
<accession>E3JDH6</accession>
<dbReference type="InterPro" id="IPR028082">
    <property type="entry name" value="Peripla_BP_I"/>
</dbReference>
<sequence length="451" mass="46234">MTRHGPATKAGSSAAPRATAHSGAPRAAAHGRLRARTAASAALLVVASTLVACGSGSSTSAGRNASCPSGVPGVTSNSIKIGLVLPDTGGPVAEAFRPARGAVDARIAKQNAAGGVNGRQIDVTWQDDEGDAGVFTHAVQTLVQTDQVFGLIAQTVNLTDQSASWLQQAGVPVTGLPTSPIWSNYSNVFHLGSLFNKGGAVDTYGRYVKAQGGTRALIVIDPSAPTSANLADQMAPSLRSQGITVVGQTSYSENSSNPAKVATQLRQEGADTLVGAVQADAFIDIYAAARAANVNLKVALSSSDYGPAQIKQRGKEMAGMSMTMAFQSYTSNSPAIKAYQDAMTTYSPETESPFDDLAIVSYAAADEMIKGLELAGACPTRQSFITNLRKVTSYDAGGLLAPTNLSKPHDPVSCFNFLKVSASGDSFATVPGNSPSGFWCGEPVPASAAGS</sequence>
<dbReference type="EMBL" id="CP002299">
    <property type="protein sequence ID" value="ADP83609.1"/>
    <property type="molecule type" value="Genomic_DNA"/>
</dbReference>
<comment type="similarity">
    <text evidence="1">Belongs to the leucine-binding protein family.</text>
</comment>
<dbReference type="Pfam" id="PF13458">
    <property type="entry name" value="Peripla_BP_6"/>
    <property type="match status" value="1"/>
</dbReference>
<dbReference type="PANTHER" id="PTHR30483:SF6">
    <property type="entry name" value="PERIPLASMIC BINDING PROTEIN OF ABC TRANSPORTER FOR NATURAL AMINO ACIDS"/>
    <property type="match status" value="1"/>
</dbReference>
<dbReference type="RefSeq" id="WP_013426727.1">
    <property type="nucleotide sequence ID" value="NC_014666.1"/>
</dbReference>
<dbReference type="HOGENOM" id="CLU_054023_0_0_11"/>
<name>E3JDH6_PSEI1</name>
<dbReference type="KEGG" id="fri:FraEuI1c_5625"/>
<protein>
    <recommendedName>
        <fullName evidence="4">Leucine-binding protein domain-containing protein</fullName>
    </recommendedName>
</protein>
<feature type="domain" description="Leucine-binding protein" evidence="4">
    <location>
        <begin position="78"/>
        <end position="424"/>
    </location>
</feature>
<proteinExistence type="inferred from homology"/>
<dbReference type="SUPFAM" id="SSF53822">
    <property type="entry name" value="Periplasmic binding protein-like I"/>
    <property type="match status" value="1"/>
</dbReference>
<reference evidence="5 6" key="1">
    <citation type="submission" date="2010-10" db="EMBL/GenBank/DDBJ databases">
        <title>Complete sequence of Frankia sp. EuI1c.</title>
        <authorList>
            <consortium name="US DOE Joint Genome Institute"/>
            <person name="Lucas S."/>
            <person name="Copeland A."/>
            <person name="Lapidus A."/>
            <person name="Cheng J.-F."/>
            <person name="Bruce D."/>
            <person name="Goodwin L."/>
            <person name="Pitluck S."/>
            <person name="Chertkov O."/>
            <person name="Detter J.C."/>
            <person name="Han C."/>
            <person name="Tapia R."/>
            <person name="Land M."/>
            <person name="Hauser L."/>
            <person name="Jeffries C."/>
            <person name="Kyrpides N."/>
            <person name="Ivanova N."/>
            <person name="Mikhailova N."/>
            <person name="Beauchemin N."/>
            <person name="Sen A."/>
            <person name="Sur S.A."/>
            <person name="Gtari M."/>
            <person name="Wall L."/>
            <person name="Tisa L."/>
            <person name="Woyke T."/>
        </authorList>
    </citation>
    <scope>NUCLEOTIDE SEQUENCE [LARGE SCALE GENOMIC DNA]</scope>
    <source>
        <strain evidence="6">DSM 45817 / CECT 9037 / EuI1c</strain>
    </source>
</reference>
<evidence type="ECO:0000256" key="2">
    <source>
        <dbReference type="ARBA" id="ARBA00022729"/>
    </source>
</evidence>
<feature type="region of interest" description="Disordered" evidence="3">
    <location>
        <begin position="1"/>
        <end position="31"/>
    </location>
</feature>
<organism evidence="5 6">
    <name type="scientific">Pseudofrankia inefficax (strain DSM 45817 / CECT 9037 / DDB 130130 / EuI1c)</name>
    <name type="common">Frankia inefficax</name>
    <dbReference type="NCBI Taxonomy" id="298654"/>
    <lineage>
        <taxon>Bacteria</taxon>
        <taxon>Bacillati</taxon>
        <taxon>Actinomycetota</taxon>
        <taxon>Actinomycetes</taxon>
        <taxon>Frankiales</taxon>
        <taxon>Frankiaceae</taxon>
        <taxon>Pseudofrankia</taxon>
    </lineage>
</organism>
<dbReference type="InterPro" id="IPR051010">
    <property type="entry name" value="BCAA_transport"/>
</dbReference>
<dbReference type="Proteomes" id="UP000002484">
    <property type="component" value="Chromosome"/>
</dbReference>
<evidence type="ECO:0000313" key="6">
    <source>
        <dbReference type="Proteomes" id="UP000002484"/>
    </source>
</evidence>
<evidence type="ECO:0000256" key="1">
    <source>
        <dbReference type="ARBA" id="ARBA00010062"/>
    </source>
</evidence>
<keyword evidence="6" id="KW-1185">Reference proteome</keyword>
<dbReference type="AlphaFoldDB" id="E3JDH6"/>
<keyword evidence="2" id="KW-0732">Signal</keyword>